<organism evidence="3 4">
    <name type="scientific">Stentor coeruleus</name>
    <dbReference type="NCBI Taxonomy" id="5963"/>
    <lineage>
        <taxon>Eukaryota</taxon>
        <taxon>Sar</taxon>
        <taxon>Alveolata</taxon>
        <taxon>Ciliophora</taxon>
        <taxon>Postciliodesmatophora</taxon>
        <taxon>Heterotrichea</taxon>
        <taxon>Heterotrichida</taxon>
        <taxon>Stentoridae</taxon>
        <taxon>Stentor</taxon>
    </lineage>
</organism>
<dbReference type="Gene3D" id="1.10.287.110">
    <property type="entry name" value="DnaJ domain"/>
    <property type="match status" value="1"/>
</dbReference>
<dbReference type="CDD" id="cd06257">
    <property type="entry name" value="DnaJ"/>
    <property type="match status" value="1"/>
</dbReference>
<sequence>MSFKNHYQVLSVRPNSTDRELKIAYHKLALKWHPDKNLNNKIHAEEQFKNINKAYSTLSNPEKRMMYDLFGTPDENIIECKTSQYEDQSIIDFLKKYESFNDNLQYPTKTTGVKRKRSRSRRRFNQDFEQFFNDLFTEELQKQSKNP</sequence>
<dbReference type="GO" id="GO:0051087">
    <property type="term" value="F:protein-folding chaperone binding"/>
    <property type="evidence" value="ECO:0007669"/>
    <property type="project" value="TreeGrafter"/>
</dbReference>
<protein>
    <recommendedName>
        <fullName evidence="2">J domain-containing protein</fullName>
    </recommendedName>
</protein>
<dbReference type="SUPFAM" id="SSF46565">
    <property type="entry name" value="Chaperone J-domain"/>
    <property type="match status" value="1"/>
</dbReference>
<dbReference type="PANTHER" id="PTHR44360:SF1">
    <property type="entry name" value="DNAJ HOMOLOG SUBFAMILY B MEMBER 9"/>
    <property type="match status" value="1"/>
</dbReference>
<dbReference type="PROSITE" id="PS50076">
    <property type="entry name" value="DNAJ_2"/>
    <property type="match status" value="1"/>
</dbReference>
<evidence type="ECO:0000313" key="3">
    <source>
        <dbReference type="EMBL" id="OMJ81014.1"/>
    </source>
</evidence>
<dbReference type="GO" id="GO:0051787">
    <property type="term" value="F:misfolded protein binding"/>
    <property type="evidence" value="ECO:0007669"/>
    <property type="project" value="TreeGrafter"/>
</dbReference>
<dbReference type="EMBL" id="MPUH01000398">
    <property type="protein sequence ID" value="OMJ81014.1"/>
    <property type="molecule type" value="Genomic_DNA"/>
</dbReference>
<evidence type="ECO:0000256" key="1">
    <source>
        <dbReference type="ARBA" id="ARBA00023186"/>
    </source>
</evidence>
<dbReference type="InterPro" id="IPR036869">
    <property type="entry name" value="J_dom_sf"/>
</dbReference>
<accession>A0A1R2BW70</accession>
<name>A0A1R2BW70_9CILI</name>
<dbReference type="PRINTS" id="PR00625">
    <property type="entry name" value="JDOMAIN"/>
</dbReference>
<dbReference type="PANTHER" id="PTHR44360">
    <property type="entry name" value="DNAJ HOMOLOG SUBFAMILY B MEMBER 9"/>
    <property type="match status" value="1"/>
</dbReference>
<dbReference type="OrthoDB" id="10250354at2759"/>
<dbReference type="Pfam" id="PF00226">
    <property type="entry name" value="DnaJ"/>
    <property type="match status" value="1"/>
</dbReference>
<evidence type="ECO:0000259" key="2">
    <source>
        <dbReference type="PROSITE" id="PS50076"/>
    </source>
</evidence>
<keyword evidence="1" id="KW-0143">Chaperone</keyword>
<evidence type="ECO:0000313" key="4">
    <source>
        <dbReference type="Proteomes" id="UP000187209"/>
    </source>
</evidence>
<dbReference type="PROSITE" id="PS00636">
    <property type="entry name" value="DNAJ_1"/>
    <property type="match status" value="1"/>
</dbReference>
<comment type="caution">
    <text evidence="3">The sequence shown here is derived from an EMBL/GenBank/DDBJ whole genome shotgun (WGS) entry which is preliminary data.</text>
</comment>
<dbReference type="InterPro" id="IPR001623">
    <property type="entry name" value="DnaJ_domain"/>
</dbReference>
<dbReference type="InterPro" id="IPR051948">
    <property type="entry name" value="Hsp70_co-chaperone_J-domain"/>
</dbReference>
<dbReference type="GO" id="GO:0005783">
    <property type="term" value="C:endoplasmic reticulum"/>
    <property type="evidence" value="ECO:0007669"/>
    <property type="project" value="TreeGrafter"/>
</dbReference>
<feature type="domain" description="J" evidence="2">
    <location>
        <begin position="5"/>
        <end position="71"/>
    </location>
</feature>
<dbReference type="InterPro" id="IPR018253">
    <property type="entry name" value="DnaJ_domain_CS"/>
</dbReference>
<dbReference type="GO" id="GO:0036503">
    <property type="term" value="P:ERAD pathway"/>
    <property type="evidence" value="ECO:0007669"/>
    <property type="project" value="TreeGrafter"/>
</dbReference>
<dbReference type="SMART" id="SM00271">
    <property type="entry name" value="DnaJ"/>
    <property type="match status" value="1"/>
</dbReference>
<proteinExistence type="predicted"/>
<keyword evidence="4" id="KW-1185">Reference proteome</keyword>
<dbReference type="Proteomes" id="UP000187209">
    <property type="component" value="Unassembled WGS sequence"/>
</dbReference>
<reference evidence="3 4" key="1">
    <citation type="submission" date="2016-11" db="EMBL/GenBank/DDBJ databases">
        <title>The macronuclear genome of Stentor coeruleus: a giant cell with tiny introns.</title>
        <authorList>
            <person name="Slabodnick M."/>
            <person name="Ruby J.G."/>
            <person name="Reiff S.B."/>
            <person name="Swart E.C."/>
            <person name="Gosai S."/>
            <person name="Prabakaran S."/>
            <person name="Witkowska E."/>
            <person name="Larue G.E."/>
            <person name="Fisher S."/>
            <person name="Freeman R.M."/>
            <person name="Gunawardena J."/>
            <person name="Chu W."/>
            <person name="Stover N.A."/>
            <person name="Gregory B.D."/>
            <person name="Nowacki M."/>
            <person name="Derisi J."/>
            <person name="Roy S.W."/>
            <person name="Marshall W.F."/>
            <person name="Sood P."/>
        </authorList>
    </citation>
    <scope>NUCLEOTIDE SEQUENCE [LARGE SCALE GENOMIC DNA]</scope>
    <source>
        <strain evidence="3">WM001</strain>
    </source>
</reference>
<gene>
    <name evidence="3" type="ORF">SteCoe_18629</name>
</gene>
<dbReference type="AlphaFoldDB" id="A0A1R2BW70"/>